<sequence>MATRSAPPAQRIALLSFAGIRAFDVSVISEVWGVDRTDRGVPHFELRRTATDHTPIPMRGGLSLTPDRTLDWLTLADLIVVPGLDDHVTPAPTPALDALRRAHHRGTPIAALCGGAFTLAQAGLLDGRRAVTHWNLTDLLREHHPQVTVVPDALFLHDANLWTSAGTAAGIDLCLHLVRITHGAEAAATIARSMVTAPFRTGTQAQFIEHPTPRADRDADTLEALRDYALAHLEESHTVASLAARAGMSPRTFARHFQATTGTTPLHWLITQRVAAAQKLLELTDHPIPEVARRTGFGSEVTMRQHFAAHLATSPRDYRAAFRQPAGRSPIAS</sequence>
<dbReference type="RefSeq" id="WP_242329133.1">
    <property type="nucleotide sequence ID" value="NZ_CP071872.1"/>
</dbReference>
<dbReference type="CDD" id="cd03137">
    <property type="entry name" value="GATase1_AraC_1"/>
    <property type="match status" value="1"/>
</dbReference>
<dbReference type="Pfam" id="PF01965">
    <property type="entry name" value="DJ-1_PfpI"/>
    <property type="match status" value="1"/>
</dbReference>
<dbReference type="Gene3D" id="3.40.50.880">
    <property type="match status" value="1"/>
</dbReference>
<dbReference type="EMBL" id="CP071872">
    <property type="protein sequence ID" value="UNM10588.1"/>
    <property type="molecule type" value="Genomic_DNA"/>
</dbReference>
<dbReference type="Pfam" id="PF12833">
    <property type="entry name" value="HTH_18"/>
    <property type="match status" value="1"/>
</dbReference>
<dbReference type="PROSITE" id="PS01124">
    <property type="entry name" value="HTH_ARAC_FAMILY_2"/>
    <property type="match status" value="1"/>
</dbReference>
<organism evidence="4 5">
    <name type="scientific">Streptomyces formicae</name>
    <dbReference type="NCBI Taxonomy" id="1616117"/>
    <lineage>
        <taxon>Bacteria</taxon>
        <taxon>Bacillati</taxon>
        <taxon>Actinomycetota</taxon>
        <taxon>Actinomycetes</taxon>
        <taxon>Kitasatosporales</taxon>
        <taxon>Streptomycetaceae</taxon>
        <taxon>Streptomyces</taxon>
    </lineage>
</organism>
<keyword evidence="1" id="KW-0805">Transcription regulation</keyword>
<dbReference type="SMART" id="SM00342">
    <property type="entry name" value="HTH_ARAC"/>
    <property type="match status" value="1"/>
</dbReference>
<dbReference type="SUPFAM" id="SSF46689">
    <property type="entry name" value="Homeodomain-like"/>
    <property type="match status" value="2"/>
</dbReference>
<feature type="domain" description="HTH araC/xylS-type" evidence="3">
    <location>
        <begin position="223"/>
        <end position="321"/>
    </location>
</feature>
<dbReference type="PANTHER" id="PTHR43130:SF3">
    <property type="entry name" value="HTH-TYPE TRANSCRIPTIONAL REGULATOR RV1931C"/>
    <property type="match status" value="1"/>
</dbReference>
<evidence type="ECO:0000256" key="1">
    <source>
        <dbReference type="ARBA" id="ARBA00023015"/>
    </source>
</evidence>
<dbReference type="SUPFAM" id="SSF52317">
    <property type="entry name" value="Class I glutamine amidotransferase-like"/>
    <property type="match status" value="1"/>
</dbReference>
<name>A0ABY3WDF5_9ACTN</name>
<keyword evidence="5" id="KW-1185">Reference proteome</keyword>
<proteinExistence type="predicted"/>
<evidence type="ECO:0000313" key="4">
    <source>
        <dbReference type="EMBL" id="UNM10588.1"/>
    </source>
</evidence>
<dbReference type="Gene3D" id="1.10.10.60">
    <property type="entry name" value="Homeodomain-like"/>
    <property type="match status" value="1"/>
</dbReference>
<dbReference type="InterPro" id="IPR009057">
    <property type="entry name" value="Homeodomain-like_sf"/>
</dbReference>
<dbReference type="InterPro" id="IPR052158">
    <property type="entry name" value="INH-QAR"/>
</dbReference>
<dbReference type="InterPro" id="IPR029062">
    <property type="entry name" value="Class_I_gatase-like"/>
</dbReference>
<reference evidence="4 5" key="1">
    <citation type="submission" date="2021-03" db="EMBL/GenBank/DDBJ databases">
        <title>Complete genome of Streptomyces formicae strain 1H-GS9 (DSM 100524).</title>
        <authorList>
            <person name="Atanasov K.E."/>
            <person name="Altabella T."/>
            <person name="Ferrer A."/>
        </authorList>
    </citation>
    <scope>NUCLEOTIDE SEQUENCE [LARGE SCALE GENOMIC DNA]</scope>
    <source>
        <strain evidence="4 5">1H-GS9</strain>
    </source>
</reference>
<evidence type="ECO:0000259" key="3">
    <source>
        <dbReference type="PROSITE" id="PS01124"/>
    </source>
</evidence>
<gene>
    <name evidence="4" type="ORF">J4032_02875</name>
</gene>
<dbReference type="InterPro" id="IPR018060">
    <property type="entry name" value="HTH_AraC"/>
</dbReference>
<protein>
    <submittedName>
        <fullName evidence="4">Helix-turn-helix domain-containing protein</fullName>
    </submittedName>
</protein>
<evidence type="ECO:0000313" key="5">
    <source>
        <dbReference type="Proteomes" id="UP000828924"/>
    </source>
</evidence>
<accession>A0ABY3WDF5</accession>
<dbReference type="Proteomes" id="UP000828924">
    <property type="component" value="Chromosome"/>
</dbReference>
<evidence type="ECO:0000256" key="2">
    <source>
        <dbReference type="ARBA" id="ARBA00023163"/>
    </source>
</evidence>
<dbReference type="PANTHER" id="PTHR43130">
    <property type="entry name" value="ARAC-FAMILY TRANSCRIPTIONAL REGULATOR"/>
    <property type="match status" value="1"/>
</dbReference>
<dbReference type="InterPro" id="IPR002818">
    <property type="entry name" value="DJ-1/PfpI"/>
</dbReference>
<keyword evidence="2" id="KW-0804">Transcription</keyword>